<feature type="signal peptide" evidence="2">
    <location>
        <begin position="1"/>
        <end position="27"/>
    </location>
</feature>
<feature type="region of interest" description="Disordered" evidence="1">
    <location>
        <begin position="84"/>
        <end position="115"/>
    </location>
</feature>
<evidence type="ECO:0000256" key="1">
    <source>
        <dbReference type="SAM" id="MobiDB-lite"/>
    </source>
</evidence>
<keyword evidence="4" id="KW-0378">Hydrolase</keyword>
<dbReference type="InterPro" id="IPR013830">
    <property type="entry name" value="SGNH_hydro"/>
</dbReference>
<dbReference type="PANTHER" id="PTHR30383">
    <property type="entry name" value="THIOESTERASE 1/PROTEASE 1/LYSOPHOSPHOLIPASE L1"/>
    <property type="match status" value="1"/>
</dbReference>
<dbReference type="Pfam" id="PF13472">
    <property type="entry name" value="Lipase_GDSL_2"/>
    <property type="match status" value="1"/>
</dbReference>
<evidence type="ECO:0000259" key="3">
    <source>
        <dbReference type="Pfam" id="PF13472"/>
    </source>
</evidence>
<dbReference type="RefSeq" id="WP_161783668.1">
    <property type="nucleotide sequence ID" value="NZ_CADFFX010000019.1"/>
</dbReference>
<dbReference type="AlphaFoldDB" id="A0A069PRS8"/>
<name>A0A069PRS8_9BURK</name>
<dbReference type="EMBL" id="JFHC01000009">
    <property type="protein sequence ID" value="KDR43295.1"/>
    <property type="molecule type" value="Genomic_DNA"/>
</dbReference>
<keyword evidence="2" id="KW-0732">Signal</keyword>
<feature type="domain" description="SGNH hydrolase-type esterase" evidence="3">
    <location>
        <begin position="35"/>
        <end position="247"/>
    </location>
</feature>
<dbReference type="InterPro" id="IPR036514">
    <property type="entry name" value="SGNH_hydro_sf"/>
</dbReference>
<gene>
    <name evidence="4" type="ORF">BG61_40765</name>
</gene>
<evidence type="ECO:0000256" key="2">
    <source>
        <dbReference type="SAM" id="SignalP"/>
    </source>
</evidence>
<dbReference type="Gene3D" id="3.40.50.1110">
    <property type="entry name" value="SGNH hydrolase"/>
    <property type="match status" value="1"/>
</dbReference>
<dbReference type="PANTHER" id="PTHR30383:SF29">
    <property type="entry name" value="SGNH HYDROLASE-TYPE ESTERASE DOMAIN-CONTAINING PROTEIN"/>
    <property type="match status" value="1"/>
</dbReference>
<feature type="compositionally biased region" description="Low complexity" evidence="1">
    <location>
        <begin position="98"/>
        <end position="111"/>
    </location>
</feature>
<evidence type="ECO:0000313" key="5">
    <source>
        <dbReference type="Proteomes" id="UP000027466"/>
    </source>
</evidence>
<proteinExistence type="predicted"/>
<comment type="caution">
    <text evidence="4">The sequence shown here is derived from an EMBL/GenBank/DDBJ whole genome shotgun (WGS) entry which is preliminary data.</text>
</comment>
<feature type="chain" id="PRO_5007372348" evidence="2">
    <location>
        <begin position="28"/>
        <end position="263"/>
    </location>
</feature>
<accession>A0A069PRS8</accession>
<sequence>MPRPLLRTAIATVLVIAALAVTAAARADEPKRILAFGDALTWGRKPATHGAPARLPASARWPAAMQAALGRDYVVIDDGLNGRTTDLPDRSNPPANLSTSTSANPSANSPAQGAALDGSAALPGVLARAQPLDVVVIMLGGSELTAQGGRTPARIAEGMDKLVQIVKDMHGGISTLDPGPKVLVVAPPPVAVDAAADPARADTAGKWAQLAKAYAAVAQKQHVEFLDAAMVVRIDGVDGAHLTAASQQKLGRAIAEKVRAMTK</sequence>
<dbReference type="STRING" id="60547.GCA_000751215_02014"/>
<dbReference type="SUPFAM" id="SSF52266">
    <property type="entry name" value="SGNH hydrolase"/>
    <property type="match status" value="1"/>
</dbReference>
<evidence type="ECO:0000313" key="4">
    <source>
        <dbReference type="EMBL" id="KDR43295.1"/>
    </source>
</evidence>
<organism evidence="4 5">
    <name type="scientific">Caballeronia glathei</name>
    <dbReference type="NCBI Taxonomy" id="60547"/>
    <lineage>
        <taxon>Bacteria</taxon>
        <taxon>Pseudomonadati</taxon>
        <taxon>Pseudomonadota</taxon>
        <taxon>Betaproteobacteria</taxon>
        <taxon>Burkholderiales</taxon>
        <taxon>Burkholderiaceae</taxon>
        <taxon>Caballeronia</taxon>
    </lineage>
</organism>
<keyword evidence="5" id="KW-1185">Reference proteome</keyword>
<reference evidence="4 5" key="1">
    <citation type="submission" date="2014-03" db="EMBL/GenBank/DDBJ databases">
        <title>Draft Genome Sequences of Four Burkholderia Strains.</title>
        <authorList>
            <person name="Liu X.Y."/>
            <person name="Li C.X."/>
            <person name="Xu J.H."/>
        </authorList>
    </citation>
    <scope>NUCLEOTIDE SEQUENCE [LARGE SCALE GENOMIC DNA]</scope>
    <source>
        <strain evidence="4 5">DSM 50014</strain>
    </source>
</reference>
<dbReference type="InterPro" id="IPR051532">
    <property type="entry name" value="Ester_Hydrolysis_Enzymes"/>
</dbReference>
<dbReference type="Proteomes" id="UP000027466">
    <property type="component" value="Unassembled WGS sequence"/>
</dbReference>
<protein>
    <submittedName>
        <fullName evidence="4">Hydrolase</fullName>
    </submittedName>
</protein>
<dbReference type="GO" id="GO:0016788">
    <property type="term" value="F:hydrolase activity, acting on ester bonds"/>
    <property type="evidence" value="ECO:0007669"/>
    <property type="project" value="UniProtKB-ARBA"/>
</dbReference>